<comment type="similarity">
    <text evidence="2 8">Belongs to the prokaryotic riboflavin transporter (P-RFT) (TC 2.A.87) family.</text>
</comment>
<evidence type="ECO:0000256" key="4">
    <source>
        <dbReference type="ARBA" id="ARBA00022475"/>
    </source>
</evidence>
<dbReference type="InterPro" id="IPR024529">
    <property type="entry name" value="ECF_trnsprt_substrate-spec"/>
</dbReference>
<evidence type="ECO:0000256" key="1">
    <source>
        <dbReference type="ARBA" id="ARBA00004651"/>
    </source>
</evidence>
<keyword evidence="7 8" id="KW-0472">Membrane</keyword>
<evidence type="ECO:0000256" key="3">
    <source>
        <dbReference type="ARBA" id="ARBA00022448"/>
    </source>
</evidence>
<feature type="transmembrane region" description="Helical" evidence="9">
    <location>
        <begin position="165"/>
        <end position="187"/>
    </location>
</feature>
<dbReference type="PANTHER" id="PTHR38438:SF1">
    <property type="entry name" value="RIBOFLAVIN TRANSPORTER RIBU"/>
    <property type="match status" value="1"/>
</dbReference>
<evidence type="ECO:0000256" key="8">
    <source>
        <dbReference type="PIRNR" id="PIRNR037778"/>
    </source>
</evidence>
<keyword evidence="5 9" id="KW-0812">Transmembrane</keyword>
<dbReference type="Proteomes" id="UP000824031">
    <property type="component" value="Unassembled WGS sequence"/>
</dbReference>
<evidence type="ECO:0000256" key="7">
    <source>
        <dbReference type="ARBA" id="ARBA00023136"/>
    </source>
</evidence>
<dbReference type="PIRSF" id="PIRSF037778">
    <property type="entry name" value="UCP037778_transp_RibU"/>
    <property type="match status" value="1"/>
</dbReference>
<organism evidence="10 11">
    <name type="scientific">Candidatus Gemmiger excrementavium</name>
    <dbReference type="NCBI Taxonomy" id="2838608"/>
    <lineage>
        <taxon>Bacteria</taxon>
        <taxon>Bacillati</taxon>
        <taxon>Bacillota</taxon>
        <taxon>Clostridia</taxon>
        <taxon>Eubacteriales</taxon>
        <taxon>Gemmiger</taxon>
    </lineage>
</organism>
<dbReference type="Gene3D" id="1.10.1760.20">
    <property type="match status" value="1"/>
</dbReference>
<evidence type="ECO:0000256" key="9">
    <source>
        <dbReference type="SAM" id="Phobius"/>
    </source>
</evidence>
<feature type="transmembrane region" description="Helical" evidence="9">
    <location>
        <begin position="80"/>
        <end position="102"/>
    </location>
</feature>
<evidence type="ECO:0000256" key="6">
    <source>
        <dbReference type="ARBA" id="ARBA00022989"/>
    </source>
</evidence>
<comment type="subcellular location">
    <subcellularLocation>
        <location evidence="1">Cell membrane</location>
        <topology evidence="1">Multi-pass membrane protein</topology>
    </subcellularLocation>
</comment>
<feature type="transmembrane region" description="Helical" evidence="9">
    <location>
        <begin position="12"/>
        <end position="33"/>
    </location>
</feature>
<evidence type="ECO:0000256" key="5">
    <source>
        <dbReference type="ARBA" id="ARBA00022692"/>
    </source>
</evidence>
<dbReference type="EMBL" id="DXBO01000095">
    <property type="protein sequence ID" value="HIZ48313.1"/>
    <property type="molecule type" value="Genomic_DNA"/>
</dbReference>
<sequence>MTKTSHIRELTVTAMLCAVATVLMFLDFSLPMFIPSFVKMDVSELPALLASFSLGPVYGVAVCLVKNVLNMIFHGSTGGIGELCNFLIGAAFVATAGVLYRVNKIRRGAVIATLVGALVMAVVSVPVNYFISYPVYSAMFGGMDAIIGAYQALRPGTNGLMECLLVFNMPFTFVKGLLVSVLCFLIYKPLSPILHGRR</sequence>
<evidence type="ECO:0000313" key="11">
    <source>
        <dbReference type="Proteomes" id="UP000824031"/>
    </source>
</evidence>
<keyword evidence="4 8" id="KW-1003">Cell membrane</keyword>
<proteinExistence type="inferred from homology"/>
<comment type="caution">
    <text evidence="10">The sequence shown here is derived from an EMBL/GenBank/DDBJ whole genome shotgun (WGS) entry which is preliminary data.</text>
</comment>
<comment type="function">
    <text evidence="8">Probably a riboflavin-binding protein that interacts with the energy-coupling factor (ECF) ABC-transporter complex.</text>
</comment>
<dbReference type="AlphaFoldDB" id="A0A9D2F284"/>
<dbReference type="InterPro" id="IPR025720">
    <property type="entry name" value="RibU"/>
</dbReference>
<reference evidence="10" key="1">
    <citation type="journal article" date="2021" name="PeerJ">
        <title>Extensive microbial diversity within the chicken gut microbiome revealed by metagenomics and culture.</title>
        <authorList>
            <person name="Gilroy R."/>
            <person name="Ravi A."/>
            <person name="Getino M."/>
            <person name="Pursley I."/>
            <person name="Horton D.L."/>
            <person name="Alikhan N.F."/>
            <person name="Baker D."/>
            <person name="Gharbi K."/>
            <person name="Hall N."/>
            <person name="Watson M."/>
            <person name="Adriaenssens E.M."/>
            <person name="Foster-Nyarko E."/>
            <person name="Jarju S."/>
            <person name="Secka A."/>
            <person name="Antonio M."/>
            <person name="Oren A."/>
            <person name="Chaudhuri R.R."/>
            <person name="La Ragione R."/>
            <person name="Hildebrand F."/>
            <person name="Pallen M.J."/>
        </authorList>
    </citation>
    <scope>NUCLEOTIDE SEQUENCE</scope>
    <source>
        <strain evidence="10">3436</strain>
    </source>
</reference>
<keyword evidence="3 8" id="KW-0813">Transport</keyword>
<dbReference type="PANTHER" id="PTHR38438">
    <property type="entry name" value="RIBOFLAVIN TRANSPORTER RIBU"/>
    <property type="match status" value="1"/>
</dbReference>
<name>A0A9D2F284_9FIRM</name>
<evidence type="ECO:0000256" key="2">
    <source>
        <dbReference type="ARBA" id="ARBA00005540"/>
    </source>
</evidence>
<gene>
    <name evidence="10" type="ORF">H9810_06335</name>
</gene>
<protein>
    <recommendedName>
        <fullName evidence="8">Riboflavin transporter</fullName>
    </recommendedName>
</protein>
<reference evidence="10" key="2">
    <citation type="submission" date="2021-04" db="EMBL/GenBank/DDBJ databases">
        <authorList>
            <person name="Gilroy R."/>
        </authorList>
    </citation>
    <scope>NUCLEOTIDE SEQUENCE</scope>
    <source>
        <strain evidence="10">3436</strain>
    </source>
</reference>
<feature type="transmembrane region" description="Helical" evidence="9">
    <location>
        <begin position="109"/>
        <end position="127"/>
    </location>
</feature>
<keyword evidence="6 9" id="KW-1133">Transmembrane helix</keyword>
<dbReference type="GO" id="GO:0032217">
    <property type="term" value="F:riboflavin transmembrane transporter activity"/>
    <property type="evidence" value="ECO:0007669"/>
    <property type="project" value="UniProtKB-UniRule"/>
</dbReference>
<accession>A0A9D2F284</accession>
<evidence type="ECO:0000313" key="10">
    <source>
        <dbReference type="EMBL" id="HIZ48313.1"/>
    </source>
</evidence>
<dbReference type="GO" id="GO:0005886">
    <property type="term" value="C:plasma membrane"/>
    <property type="evidence" value="ECO:0007669"/>
    <property type="project" value="UniProtKB-SubCell"/>
</dbReference>
<dbReference type="Pfam" id="PF12822">
    <property type="entry name" value="ECF_trnsprt"/>
    <property type="match status" value="1"/>
</dbReference>